<evidence type="ECO:0000313" key="2">
    <source>
        <dbReference type="Proteomes" id="UP001362999"/>
    </source>
</evidence>
<accession>A0AAW0EG31</accession>
<proteinExistence type="predicted"/>
<organism evidence="1 2">
    <name type="scientific">Favolaschia claudopus</name>
    <dbReference type="NCBI Taxonomy" id="2862362"/>
    <lineage>
        <taxon>Eukaryota</taxon>
        <taxon>Fungi</taxon>
        <taxon>Dikarya</taxon>
        <taxon>Basidiomycota</taxon>
        <taxon>Agaricomycotina</taxon>
        <taxon>Agaricomycetes</taxon>
        <taxon>Agaricomycetidae</taxon>
        <taxon>Agaricales</taxon>
        <taxon>Marasmiineae</taxon>
        <taxon>Mycenaceae</taxon>
        <taxon>Favolaschia</taxon>
    </lineage>
</organism>
<name>A0AAW0EG31_9AGAR</name>
<keyword evidence="2" id="KW-1185">Reference proteome</keyword>
<dbReference type="EMBL" id="JAWWNJ010000002">
    <property type="protein sequence ID" value="KAK7062383.1"/>
    <property type="molecule type" value="Genomic_DNA"/>
</dbReference>
<evidence type="ECO:0008006" key="3">
    <source>
        <dbReference type="Google" id="ProtNLM"/>
    </source>
</evidence>
<dbReference type="InterPro" id="IPR035992">
    <property type="entry name" value="Ricin_B-like_lectins"/>
</dbReference>
<dbReference type="AlphaFoldDB" id="A0AAW0EG31"/>
<gene>
    <name evidence="1" type="ORF">R3P38DRAFT_3303310</name>
</gene>
<dbReference type="Proteomes" id="UP001362999">
    <property type="component" value="Unassembled WGS sequence"/>
</dbReference>
<comment type="caution">
    <text evidence="1">The sequence shown here is derived from an EMBL/GenBank/DDBJ whole genome shotgun (WGS) entry which is preliminary data.</text>
</comment>
<protein>
    <recommendedName>
        <fullName evidence="3">Ricin B lectin domain-containing protein</fullName>
    </recommendedName>
</protein>
<evidence type="ECO:0000313" key="1">
    <source>
        <dbReference type="EMBL" id="KAK7062383.1"/>
    </source>
</evidence>
<dbReference type="SUPFAM" id="SSF50370">
    <property type="entry name" value="Ricin B-like lectins"/>
    <property type="match status" value="1"/>
</dbReference>
<dbReference type="CDD" id="cd00161">
    <property type="entry name" value="beta-trefoil_Ricin-like"/>
    <property type="match status" value="1"/>
</dbReference>
<dbReference type="Gene3D" id="2.80.10.50">
    <property type="match status" value="1"/>
</dbReference>
<reference evidence="1 2" key="1">
    <citation type="journal article" date="2024" name="J Genomics">
        <title>Draft genome sequencing and assembly of Favolaschia claudopus CIRM-BRFM 2984 isolated from oak limbs.</title>
        <authorList>
            <person name="Navarro D."/>
            <person name="Drula E."/>
            <person name="Chaduli D."/>
            <person name="Cazenave R."/>
            <person name="Ahrendt S."/>
            <person name="Wang J."/>
            <person name="Lipzen A."/>
            <person name="Daum C."/>
            <person name="Barry K."/>
            <person name="Grigoriev I.V."/>
            <person name="Favel A."/>
            <person name="Rosso M.N."/>
            <person name="Martin F."/>
        </authorList>
    </citation>
    <scope>NUCLEOTIDE SEQUENCE [LARGE SCALE GENOMIC DNA]</scope>
    <source>
        <strain evidence="1 2">CIRM-BRFM 2984</strain>
    </source>
</reference>
<sequence>MVAPICFLQAVVFITNYQGHVLHLANDINPTLRPIVAMPRATPAAPNQLWDFIPINFPDQTQFIIESTQQTERPGIFLGVETPATPRFVQASGSGSSLAVNLQCVNSTAGAIVDSNSGLALTAWPANNAETAAPVTYEIYTGAENQLWSFVEN</sequence>